<protein>
    <submittedName>
        <fullName evidence="1">Uncharacterized protein</fullName>
    </submittedName>
</protein>
<gene>
    <name evidence="1" type="ORF">I7I51_05910</name>
</gene>
<dbReference type="OrthoDB" id="5421247at2759"/>
<dbReference type="VEuPathDB" id="FungiDB:I7I51_05910"/>
<accession>A0A8A1MGL0</accession>
<dbReference type="AlphaFoldDB" id="A0A8A1MGL0"/>
<organism evidence="1 2">
    <name type="scientific">Ajellomyces capsulatus</name>
    <name type="common">Darling's disease fungus</name>
    <name type="synonym">Histoplasma capsulatum</name>
    <dbReference type="NCBI Taxonomy" id="5037"/>
    <lineage>
        <taxon>Eukaryota</taxon>
        <taxon>Fungi</taxon>
        <taxon>Dikarya</taxon>
        <taxon>Ascomycota</taxon>
        <taxon>Pezizomycotina</taxon>
        <taxon>Eurotiomycetes</taxon>
        <taxon>Eurotiomycetidae</taxon>
        <taxon>Onygenales</taxon>
        <taxon>Ajellomycetaceae</taxon>
        <taxon>Histoplasma</taxon>
    </lineage>
</organism>
<sequence>MLLASRSRDTEAIKVSPRGNRKILRSHAMLVSAMPYPESAYVPTGLVPVSTINPANLPYVSLVDLRPTCDKKIQDTLDDVAIVDMLTQLGPIPLTNEPKQAVRVGVEDVSTWSGRDARIVVKIGVTTFWCGLSNHKSSLGDSYE</sequence>
<evidence type="ECO:0000313" key="2">
    <source>
        <dbReference type="Proteomes" id="UP000663671"/>
    </source>
</evidence>
<reference evidence="1" key="1">
    <citation type="submission" date="2021-01" db="EMBL/GenBank/DDBJ databases">
        <title>Chromosome-level genome assembly of a human fungal pathogen reveals clustering of transcriptionally co-regulated genes.</title>
        <authorList>
            <person name="Voorhies M."/>
            <person name="Cohen S."/>
            <person name="Shea T.P."/>
            <person name="Petrus S."/>
            <person name="Munoz J.F."/>
            <person name="Poplawski S."/>
            <person name="Goldman W.E."/>
            <person name="Michael T."/>
            <person name="Cuomo C.A."/>
            <person name="Sil A."/>
            <person name="Beyhan S."/>
        </authorList>
    </citation>
    <scope>NUCLEOTIDE SEQUENCE</scope>
    <source>
        <strain evidence="1">WU24</strain>
    </source>
</reference>
<proteinExistence type="predicted"/>
<dbReference type="EMBL" id="CP069115">
    <property type="protein sequence ID" value="QSS65069.1"/>
    <property type="molecule type" value="Genomic_DNA"/>
</dbReference>
<evidence type="ECO:0000313" key="1">
    <source>
        <dbReference type="EMBL" id="QSS65069.1"/>
    </source>
</evidence>
<name>A0A8A1MGL0_AJECA</name>
<dbReference type="Proteomes" id="UP000663671">
    <property type="component" value="Chromosome 3"/>
</dbReference>